<evidence type="ECO:0000256" key="1">
    <source>
        <dbReference type="SAM" id="MobiDB-lite"/>
    </source>
</evidence>
<keyword evidence="3" id="KW-1185">Reference proteome</keyword>
<gene>
    <name evidence="2" type="ORF">B0T25DRAFT_636268</name>
</gene>
<comment type="caution">
    <text evidence="2">The sequence shown here is derived from an EMBL/GenBank/DDBJ whole genome shotgun (WGS) entry which is preliminary data.</text>
</comment>
<dbReference type="AlphaFoldDB" id="A0AAJ0H558"/>
<reference evidence="2" key="2">
    <citation type="submission" date="2023-06" db="EMBL/GenBank/DDBJ databases">
        <authorList>
            <consortium name="Lawrence Berkeley National Laboratory"/>
            <person name="Haridas S."/>
            <person name="Hensen N."/>
            <person name="Bonometti L."/>
            <person name="Westerberg I."/>
            <person name="Brannstrom I.O."/>
            <person name="Guillou S."/>
            <person name="Cros-Aarteil S."/>
            <person name="Calhoun S."/>
            <person name="Kuo A."/>
            <person name="Mondo S."/>
            <person name="Pangilinan J."/>
            <person name="Riley R."/>
            <person name="Labutti K."/>
            <person name="Andreopoulos B."/>
            <person name="Lipzen A."/>
            <person name="Chen C."/>
            <person name="Yanf M."/>
            <person name="Daum C."/>
            <person name="Ng V."/>
            <person name="Clum A."/>
            <person name="Steindorff A."/>
            <person name="Ohm R."/>
            <person name="Martin F."/>
            <person name="Silar P."/>
            <person name="Natvig D."/>
            <person name="Lalanne C."/>
            <person name="Gautier V."/>
            <person name="Ament-Velasquez S.L."/>
            <person name="Kruys A."/>
            <person name="Hutchinson M.I."/>
            <person name="Powell A.J."/>
            <person name="Barry K."/>
            <person name="Miller A.N."/>
            <person name="Grigoriev I.V."/>
            <person name="Debuchy R."/>
            <person name="Gladieux P."/>
            <person name="Thoren M.H."/>
            <person name="Johannesson H."/>
        </authorList>
    </citation>
    <scope>NUCLEOTIDE SEQUENCE</scope>
    <source>
        <strain evidence="2">CBS 955.72</strain>
    </source>
</reference>
<proteinExistence type="predicted"/>
<evidence type="ECO:0000313" key="2">
    <source>
        <dbReference type="EMBL" id="KAK3339830.1"/>
    </source>
</evidence>
<sequence length="189" mass="20560">MPIFAPTIIPEVELSRVVVGPEDSLETTVAVPKVDKGPKLDDVILPEIKLPITRRALPLPPAGPLGYHHGHKPQGRESSRAPVWAVGRGLFGAKEDKGSRSYQTAPGIVFAYRLHVVRPKGKGNAEGEVFSDRTVFLTGEAGEDDDDEGEEMELVAVDAETARNDPDMDPDTFSDEQKLEEGDESYTVN</sequence>
<evidence type="ECO:0000313" key="3">
    <source>
        <dbReference type="Proteomes" id="UP001275084"/>
    </source>
</evidence>
<organism evidence="2 3">
    <name type="scientific">Lasiosphaeria hispida</name>
    <dbReference type="NCBI Taxonomy" id="260671"/>
    <lineage>
        <taxon>Eukaryota</taxon>
        <taxon>Fungi</taxon>
        <taxon>Dikarya</taxon>
        <taxon>Ascomycota</taxon>
        <taxon>Pezizomycotina</taxon>
        <taxon>Sordariomycetes</taxon>
        <taxon>Sordariomycetidae</taxon>
        <taxon>Sordariales</taxon>
        <taxon>Lasiosphaeriaceae</taxon>
        <taxon>Lasiosphaeria</taxon>
    </lineage>
</organism>
<protein>
    <submittedName>
        <fullName evidence="2">Uncharacterized protein</fullName>
    </submittedName>
</protein>
<dbReference type="Proteomes" id="UP001275084">
    <property type="component" value="Unassembled WGS sequence"/>
</dbReference>
<reference evidence="2" key="1">
    <citation type="journal article" date="2023" name="Mol. Phylogenet. Evol.">
        <title>Genome-scale phylogeny and comparative genomics of the fungal order Sordariales.</title>
        <authorList>
            <person name="Hensen N."/>
            <person name="Bonometti L."/>
            <person name="Westerberg I."/>
            <person name="Brannstrom I.O."/>
            <person name="Guillou S."/>
            <person name="Cros-Aarteil S."/>
            <person name="Calhoun S."/>
            <person name="Haridas S."/>
            <person name="Kuo A."/>
            <person name="Mondo S."/>
            <person name="Pangilinan J."/>
            <person name="Riley R."/>
            <person name="LaButti K."/>
            <person name="Andreopoulos B."/>
            <person name="Lipzen A."/>
            <person name="Chen C."/>
            <person name="Yan M."/>
            <person name="Daum C."/>
            <person name="Ng V."/>
            <person name="Clum A."/>
            <person name="Steindorff A."/>
            <person name="Ohm R.A."/>
            <person name="Martin F."/>
            <person name="Silar P."/>
            <person name="Natvig D.O."/>
            <person name="Lalanne C."/>
            <person name="Gautier V."/>
            <person name="Ament-Velasquez S.L."/>
            <person name="Kruys A."/>
            <person name="Hutchinson M.I."/>
            <person name="Powell A.J."/>
            <person name="Barry K."/>
            <person name="Miller A.N."/>
            <person name="Grigoriev I.V."/>
            <person name="Debuchy R."/>
            <person name="Gladieux P."/>
            <person name="Hiltunen Thoren M."/>
            <person name="Johannesson H."/>
        </authorList>
    </citation>
    <scope>NUCLEOTIDE SEQUENCE</scope>
    <source>
        <strain evidence="2">CBS 955.72</strain>
    </source>
</reference>
<name>A0AAJ0H558_9PEZI</name>
<accession>A0AAJ0H558</accession>
<dbReference type="EMBL" id="JAUIQD010000009">
    <property type="protein sequence ID" value="KAK3339830.1"/>
    <property type="molecule type" value="Genomic_DNA"/>
</dbReference>
<feature type="region of interest" description="Disordered" evidence="1">
    <location>
        <begin position="157"/>
        <end position="189"/>
    </location>
</feature>